<keyword evidence="3" id="KW-1185">Reference proteome</keyword>
<evidence type="ECO:0000313" key="3">
    <source>
        <dbReference type="Proteomes" id="UP001234178"/>
    </source>
</evidence>
<comment type="caution">
    <text evidence="2">The sequence shown here is derived from an EMBL/GenBank/DDBJ whole genome shotgun (WGS) entry which is preliminary data.</text>
</comment>
<accession>A0ABR0B0L0</accession>
<dbReference type="EMBL" id="JAOYFB010000039">
    <property type="protein sequence ID" value="KAK4030809.1"/>
    <property type="molecule type" value="Genomic_DNA"/>
</dbReference>
<proteinExistence type="predicted"/>
<dbReference type="Proteomes" id="UP001234178">
    <property type="component" value="Unassembled WGS sequence"/>
</dbReference>
<feature type="compositionally biased region" description="Polar residues" evidence="1">
    <location>
        <begin position="9"/>
        <end position="26"/>
    </location>
</feature>
<evidence type="ECO:0000313" key="2">
    <source>
        <dbReference type="EMBL" id="KAK4030809.1"/>
    </source>
</evidence>
<gene>
    <name evidence="2" type="ORF">OUZ56_024153</name>
</gene>
<feature type="region of interest" description="Disordered" evidence="1">
    <location>
        <begin position="1"/>
        <end position="29"/>
    </location>
</feature>
<evidence type="ECO:0000256" key="1">
    <source>
        <dbReference type="SAM" id="MobiDB-lite"/>
    </source>
</evidence>
<protein>
    <submittedName>
        <fullName evidence="2">Uncharacterized protein</fullName>
    </submittedName>
</protein>
<name>A0ABR0B0L0_9CRUS</name>
<reference evidence="2 3" key="1">
    <citation type="journal article" date="2023" name="Nucleic Acids Res.">
        <title>The hologenome of Daphnia magna reveals possible DNA methylation and microbiome-mediated evolution of the host genome.</title>
        <authorList>
            <person name="Chaturvedi A."/>
            <person name="Li X."/>
            <person name="Dhandapani V."/>
            <person name="Marshall H."/>
            <person name="Kissane S."/>
            <person name="Cuenca-Cambronero M."/>
            <person name="Asole G."/>
            <person name="Calvet F."/>
            <person name="Ruiz-Romero M."/>
            <person name="Marangio P."/>
            <person name="Guigo R."/>
            <person name="Rago D."/>
            <person name="Mirbahai L."/>
            <person name="Eastwood N."/>
            <person name="Colbourne J.K."/>
            <person name="Zhou J."/>
            <person name="Mallon E."/>
            <person name="Orsini L."/>
        </authorList>
    </citation>
    <scope>NUCLEOTIDE SEQUENCE [LARGE SCALE GENOMIC DNA]</scope>
    <source>
        <strain evidence="2">LRV0_1</strain>
    </source>
</reference>
<organism evidence="2 3">
    <name type="scientific">Daphnia magna</name>
    <dbReference type="NCBI Taxonomy" id="35525"/>
    <lineage>
        <taxon>Eukaryota</taxon>
        <taxon>Metazoa</taxon>
        <taxon>Ecdysozoa</taxon>
        <taxon>Arthropoda</taxon>
        <taxon>Crustacea</taxon>
        <taxon>Branchiopoda</taxon>
        <taxon>Diplostraca</taxon>
        <taxon>Cladocera</taxon>
        <taxon>Anomopoda</taxon>
        <taxon>Daphniidae</taxon>
        <taxon>Daphnia</taxon>
    </lineage>
</organism>
<sequence length="72" mass="7656">MEQPCGISTIPTNGSSALEESSNLSVGDTPLPESVDYSLILPISGGPDSFTGRTYRTRLSLARAYPRLPSVQ</sequence>